<dbReference type="PANTHER" id="PTHR11712">
    <property type="entry name" value="POLYKETIDE SYNTHASE-RELATED"/>
    <property type="match status" value="1"/>
</dbReference>
<dbReference type="InterPro" id="IPR016039">
    <property type="entry name" value="Thiolase-like"/>
</dbReference>
<protein>
    <submittedName>
        <fullName evidence="6">Beta-ketoacyl-ACP synthase</fullName>
    </submittedName>
</protein>
<dbReference type="Gene3D" id="3.40.47.10">
    <property type="match status" value="2"/>
</dbReference>
<dbReference type="GO" id="GO:0004315">
    <property type="term" value="F:3-oxoacyl-[acyl-carrier-protein] synthase activity"/>
    <property type="evidence" value="ECO:0007669"/>
    <property type="project" value="InterPro"/>
</dbReference>
<dbReference type="PROSITE" id="PS52004">
    <property type="entry name" value="KS3_2"/>
    <property type="match status" value="1"/>
</dbReference>
<keyword evidence="7" id="KW-1185">Reference proteome</keyword>
<dbReference type="PROSITE" id="PS00606">
    <property type="entry name" value="KS3_1"/>
    <property type="match status" value="1"/>
</dbReference>
<gene>
    <name evidence="6" type="ORF">CJD38_08675</name>
</gene>
<accession>A0A2T5MFQ9</accession>
<dbReference type="SMART" id="SM00825">
    <property type="entry name" value="PKS_KS"/>
    <property type="match status" value="1"/>
</dbReference>
<dbReference type="InterPro" id="IPR000794">
    <property type="entry name" value="Beta-ketoacyl_synthase"/>
</dbReference>
<dbReference type="UniPathway" id="UPA00094"/>
<comment type="pathway">
    <text evidence="1">Lipid metabolism; fatty acid biosynthesis.</text>
</comment>
<dbReference type="NCBIfam" id="NF006587">
    <property type="entry name" value="PRK09116.1"/>
    <property type="match status" value="1"/>
</dbReference>
<dbReference type="GO" id="GO:0005829">
    <property type="term" value="C:cytosol"/>
    <property type="evidence" value="ECO:0007669"/>
    <property type="project" value="TreeGrafter"/>
</dbReference>
<comment type="caution">
    <text evidence="6">The sequence shown here is derived from an EMBL/GenBank/DDBJ whole genome shotgun (WGS) entry which is preliminary data.</text>
</comment>
<dbReference type="InterPro" id="IPR020841">
    <property type="entry name" value="PKS_Beta-ketoAc_synthase_dom"/>
</dbReference>
<dbReference type="SUPFAM" id="SSF53901">
    <property type="entry name" value="Thiolase-like"/>
    <property type="match status" value="2"/>
</dbReference>
<evidence type="ECO:0000256" key="4">
    <source>
        <dbReference type="RuleBase" id="RU003694"/>
    </source>
</evidence>
<dbReference type="Pfam" id="PF00109">
    <property type="entry name" value="ketoacyl-synt"/>
    <property type="match status" value="1"/>
</dbReference>
<dbReference type="RefSeq" id="WP_107939950.1">
    <property type="nucleotide sequence ID" value="NZ_QANS01000003.1"/>
</dbReference>
<reference evidence="6 7" key="1">
    <citation type="submission" date="2018-04" db="EMBL/GenBank/DDBJ databases">
        <title>Novel species isolated from glacier.</title>
        <authorList>
            <person name="Liu Q."/>
            <person name="Xin Y.-H."/>
        </authorList>
    </citation>
    <scope>NUCLEOTIDE SEQUENCE [LARGE SCALE GENOMIC DNA]</scope>
    <source>
        <strain evidence="6 7">GT1R17</strain>
    </source>
</reference>
<dbReference type="GO" id="GO:0006633">
    <property type="term" value="P:fatty acid biosynthetic process"/>
    <property type="evidence" value="ECO:0007669"/>
    <property type="project" value="UniProtKB-UniPathway"/>
</dbReference>
<dbReference type="OrthoDB" id="9808669at2"/>
<evidence type="ECO:0000259" key="5">
    <source>
        <dbReference type="PROSITE" id="PS52004"/>
    </source>
</evidence>
<dbReference type="EMBL" id="QANS01000003">
    <property type="protein sequence ID" value="PTU31407.1"/>
    <property type="molecule type" value="Genomic_DNA"/>
</dbReference>
<evidence type="ECO:0000256" key="2">
    <source>
        <dbReference type="ARBA" id="ARBA00008467"/>
    </source>
</evidence>
<proteinExistence type="inferred from homology"/>
<organism evidence="6 7">
    <name type="scientific">Stenotrophobium rhamnosiphilum</name>
    <dbReference type="NCBI Taxonomy" id="2029166"/>
    <lineage>
        <taxon>Bacteria</taxon>
        <taxon>Pseudomonadati</taxon>
        <taxon>Pseudomonadota</taxon>
        <taxon>Gammaproteobacteria</taxon>
        <taxon>Nevskiales</taxon>
        <taxon>Nevskiaceae</taxon>
        <taxon>Stenotrophobium</taxon>
    </lineage>
</organism>
<comment type="similarity">
    <text evidence="2 4">Belongs to the thiolase-like superfamily. Beta-ketoacyl-ACP synthases family.</text>
</comment>
<dbReference type="InterPro" id="IPR014031">
    <property type="entry name" value="Ketoacyl_synth_C"/>
</dbReference>
<dbReference type="Proteomes" id="UP000244248">
    <property type="component" value="Unassembled WGS sequence"/>
</dbReference>
<name>A0A2T5MFQ9_9GAMM</name>
<sequence length="411" mass="44124">MQPKRVVVTGMGGITAIGSDWDTVEKNLRAGVTGVEYMTAWDQYAELNTRLGAPVKDFKLPAHYTRKQTRTMSRVAQLAVLATENALTHAGLLGNPIIQDGRMGIAHGSCSGGTDAFMEFGGMLWGGVAGRSLNATTFLRYMSHTAGVNTGLYFGLKGRIIPTTSACTSGSQGVGYAYEAIKYGKQLLMVAGGSEELHAAYAAVFDTMFATSLRNDAPKQSPRPFDKARDGLVIGEGSGTLILEELEHAQARGAKILAEVVGFACNSDGDHATHPNTATMQVAMELALQDAELSPEDIGYVSAHGTSTEQGDIAESQATSRLFGERMPISSMKSYLGHTLGACGAIESWWAIEMMNRGWFAPTHNLSEIDERCGKLDYIVGAGRSIDCEYVMNNNFAFGGINTSLIFKRFK</sequence>
<dbReference type="InterPro" id="IPR018201">
    <property type="entry name" value="Ketoacyl_synth_AS"/>
</dbReference>
<dbReference type="Pfam" id="PF02801">
    <property type="entry name" value="Ketoacyl-synt_C"/>
    <property type="match status" value="1"/>
</dbReference>
<dbReference type="PANTHER" id="PTHR11712:SF325">
    <property type="entry name" value="3-OXOACYL-(ACYL-CARRIER-PROTEIN) SYNTHASE II FABF"/>
    <property type="match status" value="1"/>
</dbReference>
<keyword evidence="3 4" id="KW-0808">Transferase</keyword>
<evidence type="ECO:0000256" key="3">
    <source>
        <dbReference type="ARBA" id="ARBA00022679"/>
    </source>
</evidence>
<dbReference type="AlphaFoldDB" id="A0A2T5MFQ9"/>
<feature type="domain" description="Ketosynthase family 3 (KS3)" evidence="5">
    <location>
        <begin position="3"/>
        <end position="409"/>
    </location>
</feature>
<evidence type="ECO:0000313" key="7">
    <source>
        <dbReference type="Proteomes" id="UP000244248"/>
    </source>
</evidence>
<evidence type="ECO:0000256" key="1">
    <source>
        <dbReference type="ARBA" id="ARBA00005194"/>
    </source>
</evidence>
<evidence type="ECO:0000313" key="6">
    <source>
        <dbReference type="EMBL" id="PTU31407.1"/>
    </source>
</evidence>
<dbReference type="CDD" id="cd00834">
    <property type="entry name" value="KAS_I_II"/>
    <property type="match status" value="1"/>
</dbReference>
<dbReference type="InterPro" id="IPR014030">
    <property type="entry name" value="Ketoacyl_synth_N"/>
</dbReference>